<dbReference type="AlphaFoldDB" id="A0A1D1YKK4"/>
<accession>A0A1D1YKK4</accession>
<reference evidence="1" key="1">
    <citation type="submission" date="2015-07" db="EMBL/GenBank/DDBJ databases">
        <title>Transcriptome Assembly of Anthurium amnicola.</title>
        <authorList>
            <person name="Suzuki J."/>
        </authorList>
    </citation>
    <scope>NUCLEOTIDE SEQUENCE</scope>
</reference>
<sequence length="105" mass="12061">MFLLLVKLYPIFDYRINASHVLIDFLANLNFFPLSSDTWCQDAVQQKMIFISFADGSRRAGQGKSYWPSCDAQVSDDCSIVLKLKVLALPWICQNTWISRPKLEV</sequence>
<dbReference type="EMBL" id="GDJX01012765">
    <property type="protein sequence ID" value="JAT55171.1"/>
    <property type="molecule type" value="Transcribed_RNA"/>
</dbReference>
<protein>
    <submittedName>
        <fullName evidence="1">Alkyldihydroxyacetonephosphate synthase</fullName>
    </submittedName>
</protein>
<gene>
    <name evidence="1" type="primary">ads-1_0</name>
    <name evidence="1" type="ORF">g.126648</name>
</gene>
<name>A0A1D1YKK4_9ARAE</name>
<proteinExistence type="predicted"/>
<evidence type="ECO:0000313" key="1">
    <source>
        <dbReference type="EMBL" id="JAT55171.1"/>
    </source>
</evidence>
<organism evidence="1">
    <name type="scientific">Anthurium amnicola</name>
    <dbReference type="NCBI Taxonomy" id="1678845"/>
    <lineage>
        <taxon>Eukaryota</taxon>
        <taxon>Viridiplantae</taxon>
        <taxon>Streptophyta</taxon>
        <taxon>Embryophyta</taxon>
        <taxon>Tracheophyta</taxon>
        <taxon>Spermatophyta</taxon>
        <taxon>Magnoliopsida</taxon>
        <taxon>Liliopsida</taxon>
        <taxon>Araceae</taxon>
        <taxon>Pothoideae</taxon>
        <taxon>Potheae</taxon>
        <taxon>Anthurium</taxon>
    </lineage>
</organism>